<feature type="non-terminal residue" evidence="2">
    <location>
        <position position="1"/>
    </location>
</feature>
<reference evidence="2 3" key="1">
    <citation type="submission" date="2024-04" db="EMBL/GenBank/DDBJ databases">
        <authorList>
            <consortium name="Genoscope - CEA"/>
            <person name="William W."/>
        </authorList>
    </citation>
    <scope>NUCLEOTIDE SEQUENCE [LARGE SCALE GENOMIC DNA]</scope>
</reference>
<dbReference type="Proteomes" id="UP001497497">
    <property type="component" value="Unassembled WGS sequence"/>
</dbReference>
<accession>A0AAV2HSS7</accession>
<evidence type="ECO:0000313" key="3">
    <source>
        <dbReference type="Proteomes" id="UP001497497"/>
    </source>
</evidence>
<keyword evidence="1" id="KW-0472">Membrane</keyword>
<feature type="transmembrane region" description="Helical" evidence="1">
    <location>
        <begin position="6"/>
        <end position="27"/>
    </location>
</feature>
<dbReference type="AlphaFoldDB" id="A0AAV2HSS7"/>
<organism evidence="2 3">
    <name type="scientific">Lymnaea stagnalis</name>
    <name type="common">Great pond snail</name>
    <name type="synonym">Helix stagnalis</name>
    <dbReference type="NCBI Taxonomy" id="6523"/>
    <lineage>
        <taxon>Eukaryota</taxon>
        <taxon>Metazoa</taxon>
        <taxon>Spiralia</taxon>
        <taxon>Lophotrochozoa</taxon>
        <taxon>Mollusca</taxon>
        <taxon>Gastropoda</taxon>
        <taxon>Heterobranchia</taxon>
        <taxon>Euthyneura</taxon>
        <taxon>Panpulmonata</taxon>
        <taxon>Hygrophila</taxon>
        <taxon>Lymnaeoidea</taxon>
        <taxon>Lymnaeidae</taxon>
        <taxon>Lymnaea</taxon>
    </lineage>
</organism>
<comment type="caution">
    <text evidence="2">The sequence shown here is derived from an EMBL/GenBank/DDBJ whole genome shotgun (WGS) entry which is preliminary data.</text>
</comment>
<dbReference type="EMBL" id="CAXITT010000233">
    <property type="protein sequence ID" value="CAL1536562.1"/>
    <property type="molecule type" value="Genomic_DNA"/>
</dbReference>
<keyword evidence="1" id="KW-1133">Transmembrane helix</keyword>
<keyword evidence="3" id="KW-1185">Reference proteome</keyword>
<proteinExistence type="predicted"/>
<gene>
    <name evidence="2" type="ORF">GSLYS_00010475001</name>
</gene>
<evidence type="ECO:0000256" key="1">
    <source>
        <dbReference type="SAM" id="Phobius"/>
    </source>
</evidence>
<keyword evidence="1" id="KW-0812">Transmembrane</keyword>
<evidence type="ECO:0000313" key="2">
    <source>
        <dbReference type="EMBL" id="CAL1536562.1"/>
    </source>
</evidence>
<sequence length="125" mass="14432">ETDVTSPTALATIFVYIGLQVAIINLYTSVFSLQSSCRELRLQSRRTWLCEGVLSCWFCWWGSIGAFKKQQQANLRTIQMEVDKPKMTLLSIWLAKRKAVREFIHFLINNQILIKQMHVSSPVVL</sequence>
<protein>
    <submittedName>
        <fullName evidence="2">Uncharacterized protein</fullName>
    </submittedName>
</protein>
<name>A0AAV2HSS7_LYMST</name>